<keyword evidence="1" id="KW-1133">Transmembrane helix</keyword>
<evidence type="ECO:0000259" key="2">
    <source>
        <dbReference type="Pfam" id="PF07635"/>
    </source>
</evidence>
<dbReference type="InterPro" id="IPR036909">
    <property type="entry name" value="Cyt_c-like_dom_sf"/>
</dbReference>
<dbReference type="Proteomes" id="UP000837932">
    <property type="component" value="Unassembled WGS sequence"/>
</dbReference>
<feature type="domain" description="Cytochrome C Planctomycete-type" evidence="2">
    <location>
        <begin position="196"/>
        <end position="255"/>
    </location>
</feature>
<name>A0ABM9AL37_9BACT</name>
<feature type="domain" description="DUF2231" evidence="3">
    <location>
        <begin position="41"/>
        <end position="162"/>
    </location>
</feature>
<keyword evidence="1" id="KW-0472">Membrane</keyword>
<keyword evidence="6" id="KW-1185">Reference proteome</keyword>
<evidence type="ECO:0000313" key="6">
    <source>
        <dbReference type="Proteomes" id="UP000837932"/>
    </source>
</evidence>
<keyword evidence="1" id="KW-0812">Transmembrane</keyword>
<sequence length="716" mass="81069">MVRFYKISSYLLFCFNLLLLFFLLFEAQVSLPFWMSPIGRMHPLLLHLPIGFSVILLVFLLLKNEFEAKTYEVIVKLLLTLTALTASIVALMGFFLSKEGGYDADSLQIHKWTGTAVSILSYAISLFSEQIQFTSKNYGAWGLLASIAIAGHFGADITHGENYLFEAFQTQKEIPQFSENNTLYEAAIFPIFETKCLNCHNDQKVKGELNMSSIQKIMKGGKNGAIWKVGDVLNSHIIQRANLPLDEKEHMPPKGKPQLRTDEIDLLKAWINEGADVKKTIKAYLASSETKKLALKFINMKASKSETKVYAFSMPSESNLKEVNTPFCSVFQFSNGSPALQADFFVSKKYDRKNLENLSKVSEQLVILNLAKMPVKDEDLALIANFQHLERLNLNQTDITGKTLEQLKKCKNLESIALAGTKVSKDNLQTLLDLPNLKEVFVWNTAIDEAAVIDLSKKYTKIRFDRGCLDNPNEVLKLNPPILVNEEFIIKTNTPITLKHTLKNVKIRYTLDGSEPDSTTVNIYEKPIIIDNYTKLKAIATKENWYASKKIEYSFFKSNFVPDSVYMTNLPDPKYSGKGGVSLYDLKKGPIDNFSDKAWLGFREKEFATLFEFKNAKPMKGLIISCLQKMDSFIMIPAMVEVWGGNSKKDLKIIQKIVSKLPTKMEGNANLGIQIPVNKGTFKMIKLVVKPIQKLPSWHPGKGQKAWFFVDEVFFY</sequence>
<protein>
    <recommendedName>
        <fullName evidence="7">Cytochrome c domain-containing protein</fullName>
    </recommendedName>
</protein>
<organism evidence="5 6">
    <name type="scientific">Emticicia aquatica</name>
    <dbReference type="NCBI Taxonomy" id="1681835"/>
    <lineage>
        <taxon>Bacteria</taxon>
        <taxon>Pseudomonadati</taxon>
        <taxon>Bacteroidota</taxon>
        <taxon>Cytophagia</taxon>
        <taxon>Cytophagales</taxon>
        <taxon>Leadbetterellaceae</taxon>
        <taxon>Emticicia</taxon>
    </lineage>
</organism>
<dbReference type="SUPFAM" id="SSF46626">
    <property type="entry name" value="Cytochrome c"/>
    <property type="match status" value="1"/>
</dbReference>
<dbReference type="EMBL" id="CAKLPY010000001">
    <property type="protein sequence ID" value="CAH0993965.1"/>
    <property type="molecule type" value="Genomic_DNA"/>
</dbReference>
<evidence type="ECO:0000259" key="4">
    <source>
        <dbReference type="Pfam" id="PF13290"/>
    </source>
</evidence>
<dbReference type="InterPro" id="IPR011429">
    <property type="entry name" value="Cyt_c_Planctomycete-type"/>
</dbReference>
<dbReference type="InterPro" id="IPR059177">
    <property type="entry name" value="GH29D-like_dom"/>
</dbReference>
<feature type="transmembrane region" description="Helical" evidence="1">
    <location>
        <begin position="138"/>
        <end position="155"/>
    </location>
</feature>
<gene>
    <name evidence="5" type="ORF">EMA8858_00070</name>
</gene>
<comment type="caution">
    <text evidence="5">The sequence shown here is derived from an EMBL/GenBank/DDBJ whole genome shotgun (WGS) entry which is preliminary data.</text>
</comment>
<evidence type="ECO:0000259" key="3">
    <source>
        <dbReference type="Pfam" id="PF09990"/>
    </source>
</evidence>
<evidence type="ECO:0000256" key="1">
    <source>
        <dbReference type="SAM" id="Phobius"/>
    </source>
</evidence>
<dbReference type="PANTHER" id="PTHR35889">
    <property type="entry name" value="CYCLOINULO-OLIGOSACCHARIDE FRUCTANOTRANSFERASE-RELATED"/>
    <property type="match status" value="1"/>
</dbReference>
<dbReference type="Pfam" id="PF13290">
    <property type="entry name" value="CHB_HEX_C_1"/>
    <property type="match status" value="1"/>
</dbReference>
<evidence type="ECO:0008006" key="7">
    <source>
        <dbReference type="Google" id="ProtNLM"/>
    </source>
</evidence>
<evidence type="ECO:0000313" key="5">
    <source>
        <dbReference type="EMBL" id="CAH0993965.1"/>
    </source>
</evidence>
<dbReference type="InterPro" id="IPR019251">
    <property type="entry name" value="DUF2231_TM"/>
</dbReference>
<dbReference type="PANTHER" id="PTHR35889:SF3">
    <property type="entry name" value="F-BOX DOMAIN-CONTAINING PROTEIN"/>
    <property type="match status" value="1"/>
</dbReference>
<dbReference type="Pfam" id="PF09990">
    <property type="entry name" value="DUF2231"/>
    <property type="match status" value="1"/>
</dbReference>
<accession>A0ABM9AL37</accession>
<feature type="transmembrane region" description="Helical" evidence="1">
    <location>
        <begin position="7"/>
        <end position="25"/>
    </location>
</feature>
<dbReference type="InterPro" id="IPR032675">
    <property type="entry name" value="LRR_dom_sf"/>
</dbReference>
<feature type="transmembrane region" description="Helical" evidence="1">
    <location>
        <begin position="109"/>
        <end position="126"/>
    </location>
</feature>
<reference evidence="5" key="1">
    <citation type="submission" date="2021-12" db="EMBL/GenBank/DDBJ databases">
        <authorList>
            <person name="Rodrigo-Torres L."/>
            <person name="Arahal R. D."/>
            <person name="Lucena T."/>
        </authorList>
    </citation>
    <scope>NUCLEOTIDE SEQUENCE</scope>
    <source>
        <strain evidence="5">CECT 8858</strain>
    </source>
</reference>
<feature type="transmembrane region" description="Helical" evidence="1">
    <location>
        <begin position="45"/>
        <end position="62"/>
    </location>
</feature>
<dbReference type="Pfam" id="PF07635">
    <property type="entry name" value="PSCyt1"/>
    <property type="match status" value="1"/>
</dbReference>
<dbReference type="SUPFAM" id="SSF52047">
    <property type="entry name" value="RNI-like"/>
    <property type="match status" value="1"/>
</dbReference>
<proteinExistence type="predicted"/>
<feature type="transmembrane region" description="Helical" evidence="1">
    <location>
        <begin position="74"/>
        <end position="97"/>
    </location>
</feature>
<dbReference type="Gene3D" id="3.80.10.10">
    <property type="entry name" value="Ribonuclease Inhibitor"/>
    <property type="match status" value="1"/>
</dbReference>
<feature type="domain" description="GH29D-like beta-sandwich" evidence="4">
    <location>
        <begin position="492"/>
        <end position="546"/>
    </location>
</feature>